<dbReference type="AlphaFoldDB" id="A0AAN4ZNF9"/>
<gene>
    <name evidence="1" type="ORF">PMAYCL1PPCAC_14131</name>
</gene>
<reference evidence="2" key="1">
    <citation type="submission" date="2022-10" db="EMBL/GenBank/DDBJ databases">
        <title>Genome assembly of Pristionchus species.</title>
        <authorList>
            <person name="Yoshida K."/>
            <person name="Sommer R.J."/>
        </authorList>
    </citation>
    <scope>NUCLEOTIDE SEQUENCE [LARGE SCALE GENOMIC DNA]</scope>
    <source>
        <strain evidence="2">RS5460</strain>
    </source>
</reference>
<accession>A0AAN4ZNF9</accession>
<feature type="non-terminal residue" evidence="1">
    <location>
        <position position="1"/>
    </location>
</feature>
<sequence length="70" mass="7561">TASTPNKFEIGGKDYVGDPVCGPRKEGGYGWSIKDPLNETVEFTAAACVRLVICHDTNPIRFECAEPGQC</sequence>
<comment type="caution">
    <text evidence="1">The sequence shown here is derived from an EMBL/GenBank/DDBJ whole genome shotgun (WGS) entry which is preliminary data.</text>
</comment>
<name>A0AAN4ZNF9_9BILA</name>
<proteinExistence type="predicted"/>
<evidence type="ECO:0000313" key="1">
    <source>
        <dbReference type="EMBL" id="GMR43936.1"/>
    </source>
</evidence>
<keyword evidence="2" id="KW-1185">Reference proteome</keyword>
<feature type="non-terminal residue" evidence="1">
    <location>
        <position position="70"/>
    </location>
</feature>
<dbReference type="EMBL" id="BTRK01000003">
    <property type="protein sequence ID" value="GMR43936.1"/>
    <property type="molecule type" value="Genomic_DNA"/>
</dbReference>
<evidence type="ECO:0000313" key="2">
    <source>
        <dbReference type="Proteomes" id="UP001328107"/>
    </source>
</evidence>
<protein>
    <submittedName>
        <fullName evidence="1">Uncharacterized protein</fullName>
    </submittedName>
</protein>
<organism evidence="1 2">
    <name type="scientific">Pristionchus mayeri</name>
    <dbReference type="NCBI Taxonomy" id="1317129"/>
    <lineage>
        <taxon>Eukaryota</taxon>
        <taxon>Metazoa</taxon>
        <taxon>Ecdysozoa</taxon>
        <taxon>Nematoda</taxon>
        <taxon>Chromadorea</taxon>
        <taxon>Rhabditida</taxon>
        <taxon>Rhabditina</taxon>
        <taxon>Diplogasteromorpha</taxon>
        <taxon>Diplogasteroidea</taxon>
        <taxon>Neodiplogasteridae</taxon>
        <taxon>Pristionchus</taxon>
    </lineage>
</organism>
<dbReference type="Proteomes" id="UP001328107">
    <property type="component" value="Unassembled WGS sequence"/>
</dbReference>